<dbReference type="InterPro" id="IPR050195">
    <property type="entry name" value="Primate_lentivir_Gag_pol-like"/>
</dbReference>
<evidence type="ECO:0000256" key="25">
    <source>
        <dbReference type="ARBA" id="ARBA00038644"/>
    </source>
</evidence>
<evidence type="ECO:0000256" key="8">
    <source>
        <dbReference type="ARBA" id="ARBA00022637"/>
    </source>
</evidence>
<dbReference type="Proteomes" id="UP000259687">
    <property type="component" value="Segment"/>
</dbReference>
<keyword evidence="3" id="KW-0597">Phosphoprotein</keyword>
<keyword evidence="12" id="KW-0688">Ribosomal frameshifting</keyword>
<evidence type="ECO:0000256" key="23">
    <source>
        <dbReference type="ARBA" id="ARBA00037767"/>
    </source>
</evidence>
<dbReference type="Pfam" id="PF00098">
    <property type="entry name" value="zf-CCHC"/>
    <property type="match status" value="2"/>
</dbReference>
<dbReference type="SMART" id="SM00343">
    <property type="entry name" value="ZnF_C2HC"/>
    <property type="match status" value="2"/>
</dbReference>
<evidence type="ECO:0000256" key="28">
    <source>
        <dbReference type="SAM" id="MobiDB-lite"/>
    </source>
</evidence>
<accession>P89903</accession>
<keyword evidence="6 27" id="KW-0945">Host-virus interaction</keyword>
<keyword evidence="7" id="KW-1188">Viral release from host cell</keyword>
<comment type="function">
    <text evidence="22">Nucleocapsid protein p7 encapsulates and protects viral dimeric unspliced (genomic) RNA. Binds these RNAs through its zinc fingers.</text>
</comment>
<keyword evidence="10 27" id="KW-0479">Metal-binding</keyword>
<keyword evidence="8" id="KW-1198">Viral budding</keyword>
<evidence type="ECO:0000256" key="27">
    <source>
        <dbReference type="RuleBase" id="RU004487"/>
    </source>
</evidence>
<keyword evidence="14 27" id="KW-0862">Zinc</keyword>
<dbReference type="InterPro" id="IPR036875">
    <property type="entry name" value="Znf_CCHC_sf"/>
</dbReference>
<dbReference type="InterPro" id="IPR000071">
    <property type="entry name" value="Lentvrl_matrix_N"/>
</dbReference>
<evidence type="ECO:0000256" key="2">
    <source>
        <dbReference type="ARBA" id="ARBA00022462"/>
    </source>
</evidence>
<dbReference type="Gene3D" id="1.10.150.90">
    <property type="entry name" value="Immunodeficiency lentiviruses, gag gene matrix protein p17"/>
    <property type="match status" value="1"/>
</dbReference>
<evidence type="ECO:0000256" key="10">
    <source>
        <dbReference type="ARBA" id="ARBA00022723"/>
    </source>
</evidence>
<keyword evidence="19" id="KW-0449">Lipoprotein</keyword>
<dbReference type="InterPro" id="IPR008919">
    <property type="entry name" value="Retrov_capsid_N"/>
</dbReference>
<keyword evidence="15 27" id="KW-0946">Virion</keyword>
<dbReference type="EMBL" id="U58991">
    <property type="protein sequence ID" value="AAC57051.1"/>
    <property type="molecule type" value="Genomic_DNA"/>
</dbReference>
<comment type="subcellular location">
    <subcellularLocation>
        <location evidence="27">Virion</location>
    </subcellularLocation>
    <subcellularLocation>
        <location evidence="27">Host cytoplasm</location>
    </subcellularLocation>
    <subcellularLocation>
        <location evidence="27">Host nucleus</location>
    </subcellularLocation>
</comment>
<evidence type="ECO:0000256" key="3">
    <source>
        <dbReference type="ARBA" id="ARBA00022553"/>
    </source>
</evidence>
<dbReference type="PANTHER" id="PTHR40389">
    <property type="entry name" value="ENDOGENOUS RETROVIRUS GROUP K MEMBER 24 GAG POLYPROTEIN-RELATED"/>
    <property type="match status" value="1"/>
</dbReference>
<keyword evidence="9" id="KW-0519">Myristate</keyword>
<evidence type="ECO:0000259" key="29">
    <source>
        <dbReference type="PROSITE" id="PS50158"/>
    </source>
</evidence>
<dbReference type="Pfam" id="PF00607">
    <property type="entry name" value="Gag_p24"/>
    <property type="match status" value="1"/>
</dbReference>
<feature type="domain" description="CCHC-type" evidence="29">
    <location>
        <begin position="401"/>
        <end position="417"/>
    </location>
</feature>
<keyword evidence="18 27" id="KW-1035">Host cytoplasm</keyword>
<dbReference type="Gene3D" id="4.10.60.10">
    <property type="entry name" value="Zinc finger, CCHC-type"/>
    <property type="match status" value="2"/>
</dbReference>
<keyword evidence="5 27" id="KW-1048">Host nucleus</keyword>
<dbReference type="GO" id="GO:0005198">
    <property type="term" value="F:structural molecule activity"/>
    <property type="evidence" value="ECO:0007669"/>
    <property type="project" value="InterPro"/>
</dbReference>
<proteinExistence type="inferred from homology"/>
<comment type="subunit">
    <text evidence="25">Interacts with host TSG101.</text>
</comment>
<evidence type="ECO:0000256" key="12">
    <source>
        <dbReference type="ARBA" id="ARBA00022758"/>
    </source>
</evidence>
<dbReference type="Gene3D" id="1.20.5.760">
    <property type="entry name" value="Single helix bin"/>
    <property type="match status" value="1"/>
</dbReference>
<evidence type="ECO:0000256" key="1">
    <source>
        <dbReference type="ARBA" id="ARBA00008364"/>
    </source>
</evidence>
<evidence type="ECO:0000256" key="24">
    <source>
        <dbReference type="ARBA" id="ARBA00038618"/>
    </source>
</evidence>
<dbReference type="GO" id="GO:0003723">
    <property type="term" value="F:RNA binding"/>
    <property type="evidence" value="ECO:0007669"/>
    <property type="project" value="UniProtKB-KW"/>
</dbReference>
<comment type="similarity">
    <text evidence="1">Belongs to the primate lentivirus group gag polyprotein family.</text>
</comment>
<organism evidence="30 31">
    <name type="scientific">Simian immunodeficiency virus AGM.tantalus</name>
    <name type="common">SIV-agm.tan</name>
    <name type="synonym">Simian immunodeficiency virus African green monkey tantalus</name>
    <dbReference type="NCBI Taxonomy" id="349692"/>
    <lineage>
        <taxon>Viruses</taxon>
        <taxon>Riboviria</taxon>
        <taxon>Pararnavirae</taxon>
        <taxon>Artverviricota</taxon>
        <taxon>Revtraviricetes</taxon>
        <taxon>Ortervirales</taxon>
        <taxon>Retroviridae</taxon>
        <taxon>Orthoretrovirinae</taxon>
        <taxon>Lentivirus</taxon>
        <taxon>Lentivirus simimdef</taxon>
        <taxon>Simian immunodeficiency virus</taxon>
    </lineage>
</organism>
<dbReference type="Pfam" id="PF19317">
    <property type="entry name" value="Gag_p24_C"/>
    <property type="match status" value="1"/>
</dbReference>
<dbReference type="DIP" id="DIP-48920N"/>
<dbReference type="InterPro" id="IPR012344">
    <property type="entry name" value="Matrix_HIV/RSV_N"/>
</dbReference>
<evidence type="ECO:0000256" key="17">
    <source>
        <dbReference type="ARBA" id="ARBA00023086"/>
    </source>
</evidence>
<gene>
    <name evidence="30" type="primary">gag</name>
</gene>
<evidence type="ECO:0000256" key="15">
    <source>
        <dbReference type="ARBA" id="ARBA00022844"/>
    </source>
</evidence>
<reference evidence="30 31" key="1">
    <citation type="journal article" date="1997" name="Virology">
        <title>A full-length and replication-competent proviral clone of SIVAGM from tantalus monkeys.</title>
        <authorList>
            <person name="Soares M.A."/>
            <person name="Robertson D.L."/>
            <person name="Hui H."/>
            <person name="Allan J.S."/>
            <person name="Shaw G.M."/>
            <person name="Hahn B.H."/>
        </authorList>
    </citation>
    <scope>NUCLEOTIDE SEQUENCE [LARGE SCALE GENOMIC DNA]</scope>
    <source>
        <strain evidence="31">tantalus-1</strain>
    </source>
</reference>
<keyword evidence="4 27" id="KW-0167">Capsid protein</keyword>
<evidence type="ECO:0000256" key="18">
    <source>
        <dbReference type="ARBA" id="ARBA00023200"/>
    </source>
</evidence>
<evidence type="ECO:0000256" key="20">
    <source>
        <dbReference type="ARBA" id="ARBA00037162"/>
    </source>
</evidence>
<dbReference type="InterPro" id="IPR008916">
    <property type="entry name" value="Retrov_capsid_C"/>
</dbReference>
<evidence type="ECO:0000256" key="4">
    <source>
        <dbReference type="ARBA" id="ARBA00022561"/>
    </source>
</evidence>
<keyword evidence="2" id="KW-1187">Viral budding via the host ESCRT complexes</keyword>
<keyword evidence="17 27" id="KW-0543">Viral nucleoprotein</keyword>
<dbReference type="InterPro" id="IPR010999">
    <property type="entry name" value="Retrovr_matrix"/>
</dbReference>
<protein>
    <recommendedName>
        <fullName evidence="27">Gag polyprotein</fullName>
    </recommendedName>
    <component>
        <recommendedName>
            <fullName evidence="27">Matrix protein p17</fullName>
            <shortName evidence="27">MA</shortName>
        </recommendedName>
    </component>
</protein>
<evidence type="ECO:0000256" key="7">
    <source>
        <dbReference type="ARBA" id="ARBA00022612"/>
    </source>
</evidence>
<dbReference type="GO" id="GO:0042025">
    <property type="term" value="C:host cell nucleus"/>
    <property type="evidence" value="ECO:0007669"/>
    <property type="project" value="UniProtKB-SubCell"/>
</dbReference>
<dbReference type="PANTHER" id="PTHR40389:SF2">
    <property type="entry name" value="ENDOGENOUS RETROVIRUS GROUP K MEMBER 24 GAG POLYPROTEIN-RELATED"/>
    <property type="match status" value="1"/>
</dbReference>
<comment type="subunit">
    <text evidence="24">Homotrimer. Interacts with gp41 (via C-terminus).</text>
</comment>
<dbReference type="GO" id="GO:0075523">
    <property type="term" value="P:viral translational frameshifting"/>
    <property type="evidence" value="ECO:0007669"/>
    <property type="project" value="UniProtKB-KW"/>
</dbReference>
<dbReference type="Pfam" id="PF00540">
    <property type="entry name" value="Gag_p17"/>
    <property type="match status" value="1"/>
</dbReference>
<dbReference type="GO" id="GO:0055036">
    <property type="term" value="C:virion membrane"/>
    <property type="evidence" value="ECO:0007669"/>
    <property type="project" value="UniProtKB-SubCell"/>
</dbReference>
<feature type="domain" description="CCHC-type" evidence="29">
    <location>
        <begin position="422"/>
        <end position="438"/>
    </location>
</feature>
<evidence type="ECO:0000256" key="26">
    <source>
        <dbReference type="PROSITE-ProRule" id="PRU00047"/>
    </source>
</evidence>
<comment type="function">
    <text evidence="20">Capsid protein p24 forms the conical core of the virus that encapsulates the genomic RNA-nucleocapsid complex.</text>
</comment>
<evidence type="ECO:0000256" key="6">
    <source>
        <dbReference type="ARBA" id="ARBA00022581"/>
    </source>
</evidence>
<evidence type="ECO:0000256" key="21">
    <source>
        <dbReference type="ARBA" id="ARBA00037551"/>
    </source>
</evidence>
<keyword evidence="16 27" id="KW-0694">RNA-binding</keyword>
<evidence type="ECO:0000256" key="16">
    <source>
        <dbReference type="ARBA" id="ARBA00022884"/>
    </source>
</evidence>
<dbReference type="SUPFAM" id="SSF47353">
    <property type="entry name" value="Retrovirus capsid dimerization domain-like"/>
    <property type="match status" value="1"/>
</dbReference>
<sequence>MGAGHSALSGRNLDTFEKIRLRPNGKKKYQLKHLIWAGKKMERFGLHEKLLETKEGCQKIIEVLSPLEPTGSEGLKSLFNLCCVIWCIHAEQKVKDTEEAVVLVKQRCHLVEKEKTAAAPSGGQQQNYNTAATPSGRHGNYPVVQQNNQWVHTPLSPRTLNAWVKTVEEKRFGAEIVPMFQALSEGCLSYDINQMLNVIGDHQGAMQIIKEVINDEAAQWDITHPPPAGPLPAGQLRDPRGSDIAGTTSSVAEQIEWTFNANPRVDVGRIYRGWVILGLQKCVKMYNPISVLDIRQGAKEPFKDYVDRFYQALRAEQTPQDVKNWMTETLLIQNANPDCKLVLKGLGIHPTLEEMLTACQGVGGPGHKAKLMVEAMQQMQGVNMVQGAPRGGRGRGRGPPRCFKCGQIGHIQKDCPRAGPNKCLKCGKPGHLAKDCRSGQANFLGRMPTWGTKPRNFLEQGGAVPTAPPMPAHGFPTGSPAAGAYDPARKLLEQYAKKGDQLRKQKEKELEDYSLSSLFGGDQ</sequence>
<feature type="region of interest" description="Disordered" evidence="28">
    <location>
        <begin position="499"/>
        <end position="523"/>
    </location>
</feature>
<dbReference type="GO" id="GO:0039702">
    <property type="term" value="P:viral budding via host ESCRT complex"/>
    <property type="evidence" value="ECO:0007669"/>
    <property type="project" value="UniProtKB-KW"/>
</dbReference>
<evidence type="ECO:0000256" key="13">
    <source>
        <dbReference type="ARBA" id="ARBA00022771"/>
    </source>
</evidence>
<dbReference type="GO" id="GO:0019013">
    <property type="term" value="C:viral nucleocapsid"/>
    <property type="evidence" value="ECO:0007669"/>
    <property type="project" value="UniProtKB-KW"/>
</dbReference>
<evidence type="ECO:0000256" key="22">
    <source>
        <dbReference type="ARBA" id="ARBA00037755"/>
    </source>
</evidence>
<comment type="subcellular location">
    <molecule>Matrix protein p17</molecule>
    <subcellularLocation>
        <location evidence="27">Virion membrane</location>
        <topology evidence="27">Lipid-anchor</topology>
    </subcellularLocation>
    <subcellularLocation>
        <location evidence="27">Host nucleus</location>
    </subcellularLocation>
    <subcellularLocation>
        <location evidence="27">Host cytoplasm</location>
    </subcellularLocation>
</comment>
<dbReference type="SUPFAM" id="SSF57756">
    <property type="entry name" value="Retrovirus zinc finger-like domains"/>
    <property type="match status" value="1"/>
</dbReference>
<name>P89903_SIVTA</name>
<comment type="function">
    <text evidence="21">p6-gag plays a role in budding of the assembled particle by interacting with the host class E VPS proteins TSG101 and PDCD6IP/AIP1.</text>
</comment>
<evidence type="ECO:0000256" key="5">
    <source>
        <dbReference type="ARBA" id="ARBA00022562"/>
    </source>
</evidence>
<dbReference type="InterPro" id="IPR001878">
    <property type="entry name" value="Znf_CCHC"/>
</dbReference>
<comment type="PTM">
    <molecule>Gag-Pol polyprotein</molecule>
    <text evidence="27">Specific enzymatic cleavages by the viral protease yield mature proteins.</text>
</comment>
<dbReference type="GO" id="GO:0030430">
    <property type="term" value="C:host cell cytoplasm"/>
    <property type="evidence" value="ECO:0007669"/>
    <property type="project" value="UniProtKB-SubCell"/>
</dbReference>
<evidence type="ECO:0000313" key="30">
    <source>
        <dbReference type="EMBL" id="AAC57051.1"/>
    </source>
</evidence>
<evidence type="ECO:0000256" key="14">
    <source>
        <dbReference type="ARBA" id="ARBA00022833"/>
    </source>
</evidence>
<dbReference type="Gene3D" id="1.10.1200.30">
    <property type="match status" value="1"/>
</dbReference>
<dbReference type="Gene3D" id="1.10.375.10">
    <property type="entry name" value="Human Immunodeficiency Virus Type 1 Capsid Protein"/>
    <property type="match status" value="1"/>
</dbReference>
<dbReference type="SUPFAM" id="SSF47836">
    <property type="entry name" value="Retroviral matrix proteins"/>
    <property type="match status" value="1"/>
</dbReference>
<keyword evidence="11" id="KW-0677">Repeat</keyword>
<dbReference type="GO" id="GO:0008270">
    <property type="term" value="F:zinc ion binding"/>
    <property type="evidence" value="ECO:0007669"/>
    <property type="project" value="UniProtKB-KW"/>
</dbReference>
<dbReference type="SUPFAM" id="SSF47943">
    <property type="entry name" value="Retrovirus capsid protein, N-terminal core domain"/>
    <property type="match status" value="1"/>
</dbReference>
<comment type="function">
    <text evidence="23">Matrix protein p17 targets Gag and Gag-Pol polyproteins to the plasma membrane via a multipartite membrane binding signal, that includes its myristoylated N-terminus. Also mediates nuclear localization of the preintegration complex. Implicated in the release from host cell mediated by Vpu.</text>
</comment>
<organismHost>
    <name type="scientific">Chlorocebus tantalus</name>
    <name type="common">Tantalus monkey</name>
    <name type="synonym">Cercopithecus tantalus</name>
    <dbReference type="NCBI Taxonomy" id="60712"/>
</organismHost>
<evidence type="ECO:0000256" key="9">
    <source>
        <dbReference type="ARBA" id="ARBA00022707"/>
    </source>
</evidence>
<evidence type="ECO:0000256" key="19">
    <source>
        <dbReference type="ARBA" id="ARBA00023288"/>
    </source>
</evidence>
<feature type="compositionally biased region" description="Basic and acidic residues" evidence="28">
    <location>
        <begin position="499"/>
        <end position="511"/>
    </location>
</feature>
<keyword evidence="13 26" id="KW-0863">Zinc-finger</keyword>
<dbReference type="PROSITE" id="PS50158">
    <property type="entry name" value="ZF_CCHC"/>
    <property type="match status" value="2"/>
</dbReference>
<dbReference type="IntAct" id="P89903">
    <property type="interactions" value="1"/>
</dbReference>
<dbReference type="PRINTS" id="PR00234">
    <property type="entry name" value="HIV1MATRIX"/>
</dbReference>
<dbReference type="InterPro" id="IPR045345">
    <property type="entry name" value="Gag_p24_C"/>
</dbReference>
<evidence type="ECO:0000256" key="11">
    <source>
        <dbReference type="ARBA" id="ARBA00022737"/>
    </source>
</evidence>
<evidence type="ECO:0000313" key="31">
    <source>
        <dbReference type="Proteomes" id="UP000259687"/>
    </source>
</evidence>